<evidence type="ECO:0000313" key="2">
    <source>
        <dbReference type="EMBL" id="SVC55482.1"/>
    </source>
</evidence>
<dbReference type="Gene3D" id="3.40.50.2000">
    <property type="entry name" value="Glycogen Phosphorylase B"/>
    <property type="match status" value="2"/>
</dbReference>
<dbReference type="PANTHER" id="PTHR45947:SF3">
    <property type="entry name" value="SULFOQUINOVOSYL TRANSFERASE SQD2"/>
    <property type="match status" value="1"/>
</dbReference>
<dbReference type="SUPFAM" id="SSF53756">
    <property type="entry name" value="UDP-Glycosyltransferase/glycogen phosphorylase"/>
    <property type="match status" value="1"/>
</dbReference>
<dbReference type="InterPro" id="IPR001296">
    <property type="entry name" value="Glyco_trans_1"/>
</dbReference>
<dbReference type="EMBL" id="UINC01097622">
    <property type="protein sequence ID" value="SVC55482.1"/>
    <property type="molecule type" value="Genomic_DNA"/>
</dbReference>
<dbReference type="InterPro" id="IPR050194">
    <property type="entry name" value="Glycosyltransferase_grp1"/>
</dbReference>
<dbReference type="PANTHER" id="PTHR45947">
    <property type="entry name" value="SULFOQUINOVOSYL TRANSFERASE SQD2"/>
    <property type="match status" value="1"/>
</dbReference>
<protein>
    <recommendedName>
        <fullName evidence="1">Glycosyl transferase family 1 domain-containing protein</fullName>
    </recommendedName>
</protein>
<dbReference type="CDD" id="cd03801">
    <property type="entry name" value="GT4_PimA-like"/>
    <property type="match status" value="1"/>
</dbReference>
<proteinExistence type="predicted"/>
<feature type="non-terminal residue" evidence="2">
    <location>
        <position position="1"/>
    </location>
</feature>
<dbReference type="Pfam" id="PF00534">
    <property type="entry name" value="Glycos_transf_1"/>
    <property type="match status" value="1"/>
</dbReference>
<reference evidence="2" key="1">
    <citation type="submission" date="2018-05" db="EMBL/GenBank/DDBJ databases">
        <authorList>
            <person name="Lanie J.A."/>
            <person name="Ng W.-L."/>
            <person name="Kazmierczak K.M."/>
            <person name="Andrzejewski T.M."/>
            <person name="Davidsen T.M."/>
            <person name="Wayne K.J."/>
            <person name="Tettelin H."/>
            <person name="Glass J.I."/>
            <person name="Rusch D."/>
            <person name="Podicherti R."/>
            <person name="Tsui H.-C.T."/>
            <person name="Winkler M.E."/>
        </authorList>
    </citation>
    <scope>NUCLEOTIDE SEQUENCE</scope>
</reference>
<name>A0A382N6S2_9ZZZZ</name>
<sequence length="201" mass="22157">KADLKITGPFLLAVGRFAEKKGFKYLIDAMPAILNEFPDTKLVLVGYGPKKAELKSQTKKLDLEKHIIFSGGKSRLELSYYYATADIFIGPSIVAKGGDTEGQPAAFIEAMASKTAVVASNVGGIEDMIEDGKTGLLIPQKDSEQISKSVITLCKDNALKQRLEENGKQRIMKNFRWEAVAQQYMSIYEFIDRSLDTSPPS</sequence>
<dbReference type="GO" id="GO:0016757">
    <property type="term" value="F:glycosyltransferase activity"/>
    <property type="evidence" value="ECO:0007669"/>
    <property type="project" value="InterPro"/>
</dbReference>
<feature type="domain" description="Glycosyl transferase family 1" evidence="1">
    <location>
        <begin position="7"/>
        <end position="170"/>
    </location>
</feature>
<organism evidence="2">
    <name type="scientific">marine metagenome</name>
    <dbReference type="NCBI Taxonomy" id="408172"/>
    <lineage>
        <taxon>unclassified sequences</taxon>
        <taxon>metagenomes</taxon>
        <taxon>ecological metagenomes</taxon>
    </lineage>
</organism>
<dbReference type="AlphaFoldDB" id="A0A382N6S2"/>
<accession>A0A382N6S2</accession>
<gene>
    <name evidence="2" type="ORF">METZ01_LOCUS308336</name>
</gene>
<evidence type="ECO:0000259" key="1">
    <source>
        <dbReference type="Pfam" id="PF00534"/>
    </source>
</evidence>